<evidence type="ECO:0000256" key="2">
    <source>
        <dbReference type="ARBA" id="ARBA00023027"/>
    </source>
</evidence>
<evidence type="ECO:0000259" key="3">
    <source>
        <dbReference type="Pfam" id="PF00171"/>
    </source>
</evidence>
<reference evidence="5 7" key="3">
    <citation type="submission" date="2022-05" db="EMBL/GenBank/DDBJ databases">
        <title>Complete sequence of strain NY11312.</title>
        <authorList>
            <person name="Zhou D."/>
        </authorList>
    </citation>
    <scope>NUCLEOTIDE SEQUENCE [LARGE SCALE GENOMIC DNA]</scope>
    <source>
        <strain evidence="5 7">NY11312</strain>
    </source>
</reference>
<proteinExistence type="predicted"/>
<evidence type="ECO:0000313" key="4">
    <source>
        <dbReference type="EMBL" id="PWE15688.1"/>
    </source>
</evidence>
<dbReference type="Proteomes" id="UP001211866">
    <property type="component" value="Chromosome"/>
</dbReference>
<dbReference type="PANTHER" id="PTHR42862">
    <property type="entry name" value="DELTA-1-PYRROLINE-5-CARBOXYLATE DEHYDROGENASE 1, ISOFORM A-RELATED"/>
    <property type="match status" value="1"/>
</dbReference>
<feature type="domain" description="Aldehyde dehydrogenase" evidence="3">
    <location>
        <begin position="89"/>
        <end position="494"/>
    </location>
</feature>
<dbReference type="Gene3D" id="3.40.605.10">
    <property type="entry name" value="Aldehyde Dehydrogenase, Chain A, domain 1"/>
    <property type="match status" value="1"/>
</dbReference>
<dbReference type="Proteomes" id="UP000245216">
    <property type="component" value="Unassembled WGS sequence"/>
</dbReference>
<reference evidence="4 6" key="1">
    <citation type="submission" date="2018-05" db="EMBL/GenBank/DDBJ databases">
        <title>Genome Sequence of an Efficient Indole-Degrading Bacterium, Alcaligenes sp.YBY.</title>
        <authorList>
            <person name="Yang B."/>
        </authorList>
    </citation>
    <scope>NUCLEOTIDE SEQUENCE [LARGE SCALE GENOMIC DNA]</scope>
    <source>
        <strain evidence="4 6">YBY</strain>
    </source>
</reference>
<evidence type="ECO:0000313" key="7">
    <source>
        <dbReference type="Proteomes" id="UP001211866"/>
    </source>
</evidence>
<dbReference type="GO" id="GO:0009898">
    <property type="term" value="C:cytoplasmic side of plasma membrane"/>
    <property type="evidence" value="ECO:0007669"/>
    <property type="project" value="TreeGrafter"/>
</dbReference>
<dbReference type="Gene3D" id="3.40.309.10">
    <property type="entry name" value="Aldehyde Dehydrogenase, Chain A, domain 2"/>
    <property type="match status" value="1"/>
</dbReference>
<accession>A0A2U2BNU8</accession>
<reference evidence="4 6" key="2">
    <citation type="submission" date="2018-05" db="EMBL/GenBank/DDBJ databases">
        <authorList>
            <person name="Lanie J.A."/>
            <person name="Ng W.-L."/>
            <person name="Kazmierczak K.M."/>
            <person name="Andrzejewski T.M."/>
            <person name="Davidsen T.M."/>
            <person name="Wayne K.J."/>
            <person name="Tettelin H."/>
            <person name="Glass J.I."/>
            <person name="Rusch D."/>
            <person name="Podicherti R."/>
            <person name="Tsui H.-C.T."/>
            <person name="Winkler M.E."/>
        </authorList>
    </citation>
    <scope>NUCLEOTIDE SEQUENCE [LARGE SCALE GENOMIC DNA]</scope>
    <source>
        <strain evidence="4 6">YBY</strain>
    </source>
</reference>
<dbReference type="SUPFAM" id="SSF53720">
    <property type="entry name" value="ALDH-like"/>
    <property type="match status" value="1"/>
</dbReference>
<dbReference type="GO" id="GO:0010133">
    <property type="term" value="P:L-proline catabolic process to L-glutamate"/>
    <property type="evidence" value="ECO:0007669"/>
    <property type="project" value="TreeGrafter"/>
</dbReference>
<gene>
    <name evidence="4" type="primary">paaN</name>
    <name evidence="4" type="ORF">DF183_02865</name>
    <name evidence="5" type="ORF">M2J83_13325</name>
</gene>
<dbReference type="InterPro" id="IPR011975">
    <property type="entry name" value="PaaN_2"/>
</dbReference>
<keyword evidence="2" id="KW-0520">NAD</keyword>
<dbReference type="Pfam" id="PF00171">
    <property type="entry name" value="Aldedh"/>
    <property type="match status" value="1"/>
</dbReference>
<dbReference type="GO" id="GO:0003842">
    <property type="term" value="F:L-glutamate gamma-semialdehyde dehydrogenase activity"/>
    <property type="evidence" value="ECO:0007669"/>
    <property type="project" value="TreeGrafter"/>
</dbReference>
<dbReference type="InterPro" id="IPR016161">
    <property type="entry name" value="Ald_DH/histidinol_DH"/>
</dbReference>
<dbReference type="RefSeq" id="WP_109088354.1">
    <property type="nucleotide sequence ID" value="NZ_CP047670.1"/>
</dbReference>
<evidence type="ECO:0000313" key="6">
    <source>
        <dbReference type="Proteomes" id="UP000245216"/>
    </source>
</evidence>
<protein>
    <submittedName>
        <fullName evidence="4">Phenylacetic acid degradation protein PaaN</fullName>
    </submittedName>
</protein>
<sequence length="554" mass="60105">MAADFFKTHQATLDQALSSILERNFWSAYPENPSPRAYGETAAQEGQAAFEAYRGKAFPLTLEGAQGEVGNEQSPFGFDLGIRYPKVPVDQLLAQSQLALDSWRDAGPQAWVGICLEILHRLNQRSFEIAHAVQHTTGQGFMMAFQAGGPHAQERALEAVAYAWQEMSRIPGLVDWIKPQGKHDPIQMKKQFKVVPRGIGLVIGCSTFPTWNGYPGLFASLATGNTVIVKPHPGAILPLAITVAVAREVLAEAGFNPNVVLLAAHEPSEDTAQQLALNKAVKLIDFTGSSQNGNWLEENARHALVYTEKAGVNQVIIDSVEDFKAVARNLAFSFALYSGQMCTAPQNIYVPRDGIRTADGVMSFDEVAQGLAQAVQKLVSDPARAVEITGAVQNEACAQRIDQARQLGMPVLADSQTLEHPAFPGARVRTPLVLQARVDQPEIQQEWFGPIVFVVQTDSTEQSIEVAGRNVIEHGALTLSAYSTDDAVTAKIQRMAERSGVSLSLNLTGAVFINQTAAYSDFHGTGANPAANASLSDSAYVANRFRVVQTRWHF</sequence>
<dbReference type="EMBL" id="QEXO01000001">
    <property type="protein sequence ID" value="PWE15688.1"/>
    <property type="molecule type" value="Genomic_DNA"/>
</dbReference>
<dbReference type="InterPro" id="IPR015590">
    <property type="entry name" value="Aldehyde_DH_dom"/>
</dbReference>
<dbReference type="EMBL" id="CP096916">
    <property type="protein sequence ID" value="WBM36790.1"/>
    <property type="molecule type" value="Genomic_DNA"/>
</dbReference>
<organism evidence="4 6">
    <name type="scientific">Alcaligenes faecalis</name>
    <dbReference type="NCBI Taxonomy" id="511"/>
    <lineage>
        <taxon>Bacteria</taxon>
        <taxon>Pseudomonadati</taxon>
        <taxon>Pseudomonadota</taxon>
        <taxon>Betaproteobacteria</taxon>
        <taxon>Burkholderiales</taxon>
        <taxon>Alcaligenaceae</taxon>
        <taxon>Alcaligenes</taxon>
    </lineage>
</organism>
<evidence type="ECO:0000256" key="1">
    <source>
        <dbReference type="ARBA" id="ARBA00023002"/>
    </source>
</evidence>
<evidence type="ECO:0000313" key="5">
    <source>
        <dbReference type="EMBL" id="WBM36790.1"/>
    </source>
</evidence>
<dbReference type="InterPro" id="IPR050485">
    <property type="entry name" value="Proline_metab_enzyme"/>
</dbReference>
<dbReference type="InterPro" id="IPR016163">
    <property type="entry name" value="Ald_DH_C"/>
</dbReference>
<dbReference type="STRING" id="511.UZ73_02240"/>
<dbReference type="AlphaFoldDB" id="A0A2U2BNU8"/>
<dbReference type="InterPro" id="IPR016162">
    <property type="entry name" value="Ald_DH_N"/>
</dbReference>
<keyword evidence="7" id="KW-1185">Reference proteome</keyword>
<keyword evidence="1" id="KW-0560">Oxidoreductase</keyword>
<dbReference type="PANTHER" id="PTHR42862:SF1">
    <property type="entry name" value="DELTA-1-PYRROLINE-5-CARBOXYLATE DEHYDROGENASE 2, ISOFORM A-RELATED"/>
    <property type="match status" value="1"/>
</dbReference>
<dbReference type="NCBIfam" id="TIGR02288">
    <property type="entry name" value="PaaN_2"/>
    <property type="match status" value="1"/>
</dbReference>
<name>A0A2U2BNU8_ALCFA</name>